<evidence type="ECO:0000313" key="3">
    <source>
        <dbReference type="EMBL" id="KAF9578763.1"/>
    </source>
</evidence>
<gene>
    <name evidence="3" type="ORF">BGW38_005281</name>
</gene>
<dbReference type="AlphaFoldDB" id="A0A9P6FN74"/>
<sequence length="608" mass="65937">LVLPLVLFKILSRRQRREAEGSLLWRGSKITMSAQSNNAAPWSLGSGSDLVVMIGQSWVVSTIKRTMPSRLASGSSQTDDLFGCRSEYEYGLLAQSDDDDLNESENDDENRSEREWQQREESTAGTEATPVRPCASVDTGDVPFIPCSSCQSLYDDGLGQGSVVGRTDAVVMAIDSDLIGGTRSGHCHHIASARGPSVLTSASTLAIAAADVAARDKNRSSMPTNVDSAIHGHNYTVSALSRPRTLLLTSLLLWTALMASSSMLGLNTLPVDNSDISLPLRQGGFVLPSDGDNLLLGSGPAFLEDSLLDRDAISTPLASARVGILIISDDTLSSTQESLEDEMAAALEAFDAIQEDPETSEDEDAPIEILDREDFEAMTADPEDAWMFQQFLQGLEEDEAATTMIQQPKSTLEASKQPEEILRATNKFMVELWQANERVHVSGQAFEYRGVWTDLMILAIATCLGGVLLGLAQAHVLVQQLIQAHEQSHGFGPSTLQRRQGRVSSLITALSCGFLVLAALSLTFVMILTECWDVPSTYFMGMGISGAILVHTWIPDAALHLSPLVPEIGAVRNEMSEKSLPSSDSYMAERRNACSLDETRRWPLDVKN</sequence>
<name>A0A9P6FN74_9FUNG</name>
<evidence type="ECO:0000256" key="1">
    <source>
        <dbReference type="SAM" id="MobiDB-lite"/>
    </source>
</evidence>
<feature type="region of interest" description="Disordered" evidence="1">
    <location>
        <begin position="95"/>
        <end position="135"/>
    </location>
</feature>
<keyword evidence="2" id="KW-0472">Membrane</keyword>
<feature type="transmembrane region" description="Helical" evidence="2">
    <location>
        <begin position="506"/>
        <end position="529"/>
    </location>
</feature>
<dbReference type="EMBL" id="JAABOA010003347">
    <property type="protein sequence ID" value="KAF9578763.1"/>
    <property type="molecule type" value="Genomic_DNA"/>
</dbReference>
<feature type="compositionally biased region" description="Acidic residues" evidence="1">
    <location>
        <begin position="96"/>
        <end position="108"/>
    </location>
</feature>
<reference evidence="3" key="1">
    <citation type="journal article" date="2020" name="Fungal Divers.">
        <title>Resolving the Mortierellaceae phylogeny through synthesis of multi-gene phylogenetics and phylogenomics.</title>
        <authorList>
            <person name="Vandepol N."/>
            <person name="Liber J."/>
            <person name="Desiro A."/>
            <person name="Na H."/>
            <person name="Kennedy M."/>
            <person name="Barry K."/>
            <person name="Grigoriev I.V."/>
            <person name="Miller A.N."/>
            <person name="O'Donnell K."/>
            <person name="Stajich J.E."/>
            <person name="Bonito G."/>
        </authorList>
    </citation>
    <scope>NUCLEOTIDE SEQUENCE</scope>
    <source>
        <strain evidence="3">KOD1015</strain>
    </source>
</reference>
<dbReference type="Proteomes" id="UP000780801">
    <property type="component" value="Unassembled WGS sequence"/>
</dbReference>
<accession>A0A9P6FN74</accession>
<feature type="non-terminal residue" evidence="3">
    <location>
        <position position="1"/>
    </location>
</feature>
<evidence type="ECO:0000256" key="2">
    <source>
        <dbReference type="SAM" id="Phobius"/>
    </source>
</evidence>
<feature type="transmembrane region" description="Helical" evidence="2">
    <location>
        <begin position="455"/>
        <end position="478"/>
    </location>
</feature>
<keyword evidence="2" id="KW-1133">Transmembrane helix</keyword>
<feature type="compositionally biased region" description="Basic and acidic residues" evidence="1">
    <location>
        <begin position="109"/>
        <end position="122"/>
    </location>
</feature>
<protein>
    <recommendedName>
        <fullName evidence="5">Transmembrane protein</fullName>
    </recommendedName>
</protein>
<keyword evidence="4" id="KW-1185">Reference proteome</keyword>
<organism evidence="3 4">
    <name type="scientific">Lunasporangiospora selenospora</name>
    <dbReference type="NCBI Taxonomy" id="979761"/>
    <lineage>
        <taxon>Eukaryota</taxon>
        <taxon>Fungi</taxon>
        <taxon>Fungi incertae sedis</taxon>
        <taxon>Mucoromycota</taxon>
        <taxon>Mortierellomycotina</taxon>
        <taxon>Mortierellomycetes</taxon>
        <taxon>Mortierellales</taxon>
        <taxon>Mortierellaceae</taxon>
        <taxon>Lunasporangiospora</taxon>
    </lineage>
</organism>
<feature type="transmembrane region" description="Helical" evidence="2">
    <location>
        <begin position="535"/>
        <end position="554"/>
    </location>
</feature>
<proteinExistence type="predicted"/>
<evidence type="ECO:0000313" key="4">
    <source>
        <dbReference type="Proteomes" id="UP000780801"/>
    </source>
</evidence>
<dbReference type="OrthoDB" id="2417026at2759"/>
<keyword evidence="2" id="KW-0812">Transmembrane</keyword>
<comment type="caution">
    <text evidence="3">The sequence shown here is derived from an EMBL/GenBank/DDBJ whole genome shotgun (WGS) entry which is preliminary data.</text>
</comment>
<evidence type="ECO:0008006" key="5">
    <source>
        <dbReference type="Google" id="ProtNLM"/>
    </source>
</evidence>